<dbReference type="InterPro" id="IPR029063">
    <property type="entry name" value="SAM-dependent_MTases_sf"/>
</dbReference>
<organism evidence="3 4">
    <name type="scientific">Lachnospira eligens</name>
    <dbReference type="NCBI Taxonomy" id="39485"/>
    <lineage>
        <taxon>Bacteria</taxon>
        <taxon>Bacillati</taxon>
        <taxon>Bacillota</taxon>
        <taxon>Clostridia</taxon>
        <taxon>Lachnospirales</taxon>
        <taxon>Lachnospiraceae</taxon>
        <taxon>Lachnospira</taxon>
    </lineage>
</organism>
<dbReference type="InterPro" id="IPR001173">
    <property type="entry name" value="Glyco_trans_2-like"/>
</dbReference>
<dbReference type="GO" id="GO:0008757">
    <property type="term" value="F:S-adenosylmethionine-dependent methyltransferase activity"/>
    <property type="evidence" value="ECO:0007669"/>
    <property type="project" value="InterPro"/>
</dbReference>
<sequence length="885" mass="101447">MIRGENMAVVSIVMPVYNGEKYLRQSIASVVNQTFKDWNLIIVDDCSTDSSPEIMNEYAKADDRIQVIHNEVNSKIPASLNNGFEEAAGRYFTWTSDDNIYEQDAIEKMVKYLDEHPDTGLVYSNMRFIDGEGRETGIYESKPEDIFSNNCVGACFMYRADIAKEAGKYSADWFLVEDYEYWLRIRNISKIGHIDELLYKYRRHERSLSETRMIKVREKLYDLRLNMIQKMNDKISGRIKKELFKEMWLQNSERHDELLNVFWNGEMPVDLQWLKRKGIIDMSKKVVLFGAGVFGAKALDYLGEEKVYCYVDNNPELKDKIVNGKIVKSFDDMKELAKTYQIVIAVDAHKAGILAEQLENAGITEYVTYLEMVNNYKKPELSGQVDWIKTTEKAKNWIINNSIKGEGIINNSRYKKSYPEVSGYYIPTLLRWGFRDMAVTYAGWLCSIQHEEGAWYDTDDKEPYVFDTAQILKGLVAIYPIKPEVKDSLIKGCEWLLGQITEEGRLVTPSKAAWGNDGVCSELIHLYCLSPLIDAAKLLDKPEYEKAARRVADYYISNYRDKILNFGFLSHFYSYVMEALCDIEETELAKEAMDKLSVMLDEKGYIPAFKDVDWVCSTGMFQLAITWYKLGDIERGNKALTYAAKLQNETGGWFGSYAVIDNPKPTDKKEYPDYIPDGEISWAVKYYLDAVFYKNRLEFDIQADSFSSSISKEDGRYQVILKEINSVHKAGMKIIDVGCGKGRFLTNLLEDVKDSQLYAVDISDKVMGTLSDRIVKENGVLTQIPYADNTFDITYAVESLEHAIFPENAIKEMLRVTKTGGKVIVVDKSAKALGMLEIDAWEQWFDDEIFENAIKGTGSSLKVIDKIPYDGYEADGLFKAWIITK</sequence>
<dbReference type="Gene3D" id="3.40.50.720">
    <property type="entry name" value="NAD(P)-binding Rossmann-like Domain"/>
    <property type="match status" value="1"/>
</dbReference>
<comment type="caution">
    <text evidence="3">The sequence shown here is derived from an EMBL/GenBank/DDBJ whole genome shotgun (WGS) entry which is preliminary data.</text>
</comment>
<name>A0A413Z0B3_9FIRM</name>
<gene>
    <name evidence="3" type="ORF">DW858_02950</name>
</gene>
<protein>
    <submittedName>
        <fullName evidence="3">Glycosyltransferase</fullName>
    </submittedName>
</protein>
<dbReference type="Pfam" id="PF08241">
    <property type="entry name" value="Methyltransf_11"/>
    <property type="match status" value="1"/>
</dbReference>
<dbReference type="EMBL" id="QSHM01000002">
    <property type="protein sequence ID" value="RHC14791.1"/>
    <property type="molecule type" value="Genomic_DNA"/>
</dbReference>
<dbReference type="Pfam" id="PF00535">
    <property type="entry name" value="Glycos_transf_2"/>
    <property type="match status" value="1"/>
</dbReference>
<evidence type="ECO:0000259" key="2">
    <source>
        <dbReference type="Pfam" id="PF08241"/>
    </source>
</evidence>
<dbReference type="SUPFAM" id="SSF53335">
    <property type="entry name" value="S-adenosyl-L-methionine-dependent methyltransferases"/>
    <property type="match status" value="2"/>
</dbReference>
<dbReference type="Gene3D" id="1.50.10.20">
    <property type="match status" value="1"/>
</dbReference>
<dbReference type="SUPFAM" id="SSF48239">
    <property type="entry name" value="Terpenoid cyclases/Protein prenyltransferases"/>
    <property type="match status" value="1"/>
</dbReference>
<dbReference type="AlphaFoldDB" id="A0A413Z0B3"/>
<dbReference type="PANTHER" id="PTHR43685:SF2">
    <property type="entry name" value="GLYCOSYLTRANSFERASE 2-LIKE DOMAIN-CONTAINING PROTEIN"/>
    <property type="match status" value="1"/>
</dbReference>
<feature type="domain" description="Methyltransferase type 11" evidence="2">
    <location>
        <begin position="735"/>
        <end position="825"/>
    </location>
</feature>
<dbReference type="InterPro" id="IPR013216">
    <property type="entry name" value="Methyltransf_11"/>
</dbReference>
<keyword evidence="3" id="KW-0808">Transferase</keyword>
<dbReference type="Proteomes" id="UP000285844">
    <property type="component" value="Unassembled WGS sequence"/>
</dbReference>
<dbReference type="CDD" id="cd02440">
    <property type="entry name" value="AdoMet_MTases"/>
    <property type="match status" value="1"/>
</dbReference>
<dbReference type="Gene3D" id="3.40.50.150">
    <property type="entry name" value="Vaccinia Virus protein VP39"/>
    <property type="match status" value="1"/>
</dbReference>
<dbReference type="Gene3D" id="3.90.550.10">
    <property type="entry name" value="Spore Coat Polysaccharide Biosynthesis Protein SpsA, Chain A"/>
    <property type="match status" value="1"/>
</dbReference>
<dbReference type="InterPro" id="IPR008930">
    <property type="entry name" value="Terpenoid_cyclase/PrenylTrfase"/>
</dbReference>
<dbReference type="CDD" id="cd00688">
    <property type="entry name" value="ISOPREN_C2_like"/>
    <property type="match status" value="1"/>
</dbReference>
<dbReference type="InterPro" id="IPR050834">
    <property type="entry name" value="Glycosyltransf_2"/>
</dbReference>
<accession>A0A413Z0B3</accession>
<dbReference type="InterPro" id="IPR029044">
    <property type="entry name" value="Nucleotide-diphossugar_trans"/>
</dbReference>
<dbReference type="SUPFAM" id="SSF53448">
    <property type="entry name" value="Nucleotide-diphospho-sugar transferases"/>
    <property type="match status" value="1"/>
</dbReference>
<evidence type="ECO:0000259" key="1">
    <source>
        <dbReference type="Pfam" id="PF00535"/>
    </source>
</evidence>
<dbReference type="PANTHER" id="PTHR43685">
    <property type="entry name" value="GLYCOSYLTRANSFERASE"/>
    <property type="match status" value="1"/>
</dbReference>
<evidence type="ECO:0000313" key="4">
    <source>
        <dbReference type="Proteomes" id="UP000285844"/>
    </source>
</evidence>
<feature type="domain" description="Glycosyltransferase 2-like" evidence="1">
    <location>
        <begin position="11"/>
        <end position="139"/>
    </location>
</feature>
<evidence type="ECO:0000313" key="3">
    <source>
        <dbReference type="EMBL" id="RHC14791.1"/>
    </source>
</evidence>
<reference evidence="3 4" key="1">
    <citation type="submission" date="2018-08" db="EMBL/GenBank/DDBJ databases">
        <title>A genome reference for cultivated species of the human gut microbiota.</title>
        <authorList>
            <person name="Zou Y."/>
            <person name="Xue W."/>
            <person name="Luo G."/>
        </authorList>
    </citation>
    <scope>NUCLEOTIDE SEQUENCE [LARGE SCALE GENOMIC DNA]</scope>
    <source>
        <strain evidence="3 4">AM37-3BH</strain>
    </source>
</reference>
<proteinExistence type="predicted"/>